<evidence type="ECO:0000313" key="3">
    <source>
        <dbReference type="EMBL" id="MBC9718105.1"/>
    </source>
</evidence>
<sequence>MKTSSRLRPVSAAVVLATAGGFLTASPADAATACKTNYFTRSFYANTTFSGTPKKTDCDNVMDQNWGTGAPASGLPTNNFGVRYSLVRDFGNGGPFTFSVAARDGVRVHLDGVRKIDIWKNGSTTQTKTVNVTIPSGKHTLRIDYVNWTGAANVSFAYAPRTSATVDKTAPRTPAGITASYSVSTLKSTVRWSPNVDMDIAGYRLYRRLKGTATYTRVAQTGSTSYVDSPPPTGQTFYYETRAYDKAGNESAGTADIPVTTADKTAPARVVPAVTMGTDPARESYLLSWKAVPDAVRYRVLRQTLRSGVSRDWAEVAWATGTSYTDYVPALGANIKYRVEAYDAAGNAAPASTDDEVYAGAFWYPRLGDVTVSYQGNNTALLQWTQPLDTFAIRWDDYRLWRTLSPDAPSGVAPDSPEICRNLTYSQDADRLSFRCNATVTPGVTNTFTVEPYEDPTMRALPSAPVSVTVPAAPAPATGFNGVIVDRKVNLSWDPAAPGAVDHYEIHDGFWYPATSPDTSDRFRILNTIKVPGDARSFRWPYLPSGNQSYVIVAVAADGTKLTVEQSPRIPPFVTAAGGSAP</sequence>
<dbReference type="Proteomes" id="UP000642284">
    <property type="component" value="Unassembled WGS sequence"/>
</dbReference>
<keyword evidence="1" id="KW-0732">Signal</keyword>
<comment type="caution">
    <text evidence="3">The sequence shown here is derived from an EMBL/GenBank/DDBJ whole genome shotgun (WGS) entry which is preliminary data.</text>
</comment>
<accession>A0ABR7STW5</accession>
<feature type="domain" description="PA14" evidence="2">
    <location>
        <begin position="34"/>
        <end position="175"/>
    </location>
</feature>
<dbReference type="InterPro" id="IPR013783">
    <property type="entry name" value="Ig-like_fold"/>
</dbReference>
<dbReference type="Gene3D" id="2.60.40.10">
    <property type="entry name" value="Immunoglobulins"/>
    <property type="match status" value="2"/>
</dbReference>
<dbReference type="PROSITE" id="PS51820">
    <property type="entry name" value="PA14"/>
    <property type="match status" value="1"/>
</dbReference>
<protein>
    <submittedName>
        <fullName evidence="3">Cellulose 1,4-beta-cellobiosidase</fullName>
    </submittedName>
</protein>
<feature type="chain" id="PRO_5047445349" evidence="1">
    <location>
        <begin position="31"/>
        <end position="582"/>
    </location>
</feature>
<feature type="signal peptide" evidence="1">
    <location>
        <begin position="1"/>
        <end position="30"/>
    </location>
</feature>
<keyword evidence="4" id="KW-1185">Reference proteome</keyword>
<evidence type="ECO:0000313" key="4">
    <source>
        <dbReference type="Proteomes" id="UP000642284"/>
    </source>
</evidence>
<organism evidence="3 4">
    <name type="scientific">Streptomyces polyasparticus</name>
    <dbReference type="NCBI Taxonomy" id="2767826"/>
    <lineage>
        <taxon>Bacteria</taxon>
        <taxon>Bacillati</taxon>
        <taxon>Actinomycetota</taxon>
        <taxon>Actinomycetes</taxon>
        <taxon>Kitasatosporales</taxon>
        <taxon>Streptomycetaceae</taxon>
        <taxon>Streptomyces</taxon>
    </lineage>
</organism>
<dbReference type="SMART" id="SM00758">
    <property type="entry name" value="PA14"/>
    <property type="match status" value="1"/>
</dbReference>
<evidence type="ECO:0000259" key="2">
    <source>
        <dbReference type="PROSITE" id="PS51820"/>
    </source>
</evidence>
<reference evidence="3 4" key="1">
    <citation type="submission" date="2020-08" db="EMBL/GenBank/DDBJ databases">
        <title>Genemic of Streptomyces polyaspartic.</title>
        <authorList>
            <person name="Liu W."/>
        </authorList>
    </citation>
    <scope>NUCLEOTIDE SEQUENCE [LARGE SCALE GENOMIC DNA]</scope>
    <source>
        <strain evidence="3 4">TRM66268-LWL</strain>
    </source>
</reference>
<proteinExistence type="predicted"/>
<gene>
    <name evidence="3" type="ORF">H9Y04_36825</name>
</gene>
<dbReference type="InterPro" id="IPR037524">
    <property type="entry name" value="PA14/GLEYA"/>
</dbReference>
<dbReference type="SUPFAM" id="SSF56988">
    <property type="entry name" value="Anthrax protective antigen"/>
    <property type="match status" value="1"/>
</dbReference>
<dbReference type="InterPro" id="IPR011658">
    <property type="entry name" value="PA14_dom"/>
</dbReference>
<dbReference type="Pfam" id="PF07691">
    <property type="entry name" value="PA14"/>
    <property type="match status" value="1"/>
</dbReference>
<dbReference type="EMBL" id="JACTVJ010000023">
    <property type="protein sequence ID" value="MBC9718105.1"/>
    <property type="molecule type" value="Genomic_DNA"/>
</dbReference>
<evidence type="ECO:0000256" key="1">
    <source>
        <dbReference type="SAM" id="SignalP"/>
    </source>
</evidence>
<name>A0ABR7STW5_9ACTN</name>